<feature type="region of interest" description="Disordered" evidence="1">
    <location>
        <begin position="291"/>
        <end position="319"/>
    </location>
</feature>
<organism evidence="2 3">
    <name type="scientific">Spizellomyces punctatus (strain DAOM BR117)</name>
    <dbReference type="NCBI Taxonomy" id="645134"/>
    <lineage>
        <taxon>Eukaryota</taxon>
        <taxon>Fungi</taxon>
        <taxon>Fungi incertae sedis</taxon>
        <taxon>Chytridiomycota</taxon>
        <taxon>Chytridiomycota incertae sedis</taxon>
        <taxon>Chytridiomycetes</taxon>
        <taxon>Spizellomycetales</taxon>
        <taxon>Spizellomycetaceae</taxon>
        <taxon>Spizellomyces</taxon>
    </lineage>
</organism>
<name>A0A0L0H665_SPIPD</name>
<accession>A0A0L0H665</accession>
<evidence type="ECO:0000256" key="1">
    <source>
        <dbReference type="SAM" id="MobiDB-lite"/>
    </source>
</evidence>
<protein>
    <submittedName>
        <fullName evidence="2">Uncharacterized protein</fullName>
    </submittedName>
</protein>
<dbReference type="AlphaFoldDB" id="A0A0L0H665"/>
<dbReference type="VEuPathDB" id="FungiDB:SPPG_08300"/>
<dbReference type="InParanoid" id="A0A0L0H665"/>
<evidence type="ECO:0000313" key="3">
    <source>
        <dbReference type="Proteomes" id="UP000053201"/>
    </source>
</evidence>
<evidence type="ECO:0000313" key="2">
    <source>
        <dbReference type="EMBL" id="KNC96401.1"/>
    </source>
</evidence>
<dbReference type="OrthoDB" id="10416834at2759"/>
<feature type="region of interest" description="Disordered" evidence="1">
    <location>
        <begin position="61"/>
        <end position="85"/>
    </location>
</feature>
<dbReference type="EMBL" id="KQ257469">
    <property type="protein sequence ID" value="KNC96401.1"/>
    <property type="molecule type" value="Genomic_DNA"/>
</dbReference>
<dbReference type="GeneID" id="27691471"/>
<dbReference type="RefSeq" id="XP_016604441.1">
    <property type="nucleotide sequence ID" value="XM_016756457.1"/>
</dbReference>
<gene>
    <name evidence="2" type="ORF">SPPG_08300</name>
</gene>
<sequence length="319" mass="35060">MDAVELHPSLDNWSRPNAHETWADQRQIQFKGITFVSGSGSPIRSGTPPLRSLQFSPFARDKRQEEGAVQTDVNPTSEGGALPDVRTSSESNIYVRQLRHLGPSADLFAFMPQEDGEAVADIDNTSNTADQPGIGKWPGVMNQAIQAAVLIENETEGACKSQFGEPYRNADNLPLGPTHRTASFNSDLLDVDLTIEELEALDRLEKEALGQADTVTTNHNTDTATAKNARTNMLFARNDQKSISESKSLQDILSADRLEQHARFARGGGEGAASKPESNTFQTTMDLLPKYPSKFYGHNNPTTYPSPPDDRLKSKVYRK</sequence>
<proteinExistence type="predicted"/>
<dbReference type="Proteomes" id="UP000053201">
    <property type="component" value="Unassembled WGS sequence"/>
</dbReference>
<reference evidence="2 3" key="1">
    <citation type="submission" date="2009-08" db="EMBL/GenBank/DDBJ databases">
        <title>The Genome Sequence of Spizellomyces punctatus strain DAOM BR117.</title>
        <authorList>
            <consortium name="The Broad Institute Genome Sequencing Platform"/>
            <person name="Russ C."/>
            <person name="Cuomo C."/>
            <person name="Shea T."/>
            <person name="Young S.K."/>
            <person name="Zeng Q."/>
            <person name="Koehrsen M."/>
            <person name="Haas B."/>
            <person name="Borodovsky M."/>
            <person name="Guigo R."/>
            <person name="Alvarado L."/>
            <person name="Berlin A."/>
            <person name="Bochicchio J."/>
            <person name="Borenstein D."/>
            <person name="Chapman S."/>
            <person name="Chen Z."/>
            <person name="Engels R."/>
            <person name="Freedman E."/>
            <person name="Gellesch M."/>
            <person name="Goldberg J."/>
            <person name="Griggs A."/>
            <person name="Gujja S."/>
            <person name="Heiman D."/>
            <person name="Hepburn T."/>
            <person name="Howarth C."/>
            <person name="Jen D."/>
            <person name="Larson L."/>
            <person name="Lewis B."/>
            <person name="Mehta T."/>
            <person name="Park D."/>
            <person name="Pearson M."/>
            <person name="Roberts A."/>
            <person name="Saif S."/>
            <person name="Shenoy N."/>
            <person name="Sisk P."/>
            <person name="Stolte C."/>
            <person name="Sykes S."/>
            <person name="Thomson T."/>
            <person name="Walk T."/>
            <person name="White J."/>
            <person name="Yandava C."/>
            <person name="Burger G."/>
            <person name="Gray M.W."/>
            <person name="Holland P.W.H."/>
            <person name="King N."/>
            <person name="Lang F.B.F."/>
            <person name="Roger A.J."/>
            <person name="Ruiz-Trillo I."/>
            <person name="Lander E."/>
            <person name="Nusbaum C."/>
        </authorList>
    </citation>
    <scope>NUCLEOTIDE SEQUENCE [LARGE SCALE GENOMIC DNA]</scope>
    <source>
        <strain evidence="2 3">DAOM BR117</strain>
    </source>
</reference>
<keyword evidence="3" id="KW-1185">Reference proteome</keyword>